<proteinExistence type="predicted"/>
<evidence type="ECO:0000313" key="2">
    <source>
        <dbReference type="EMBL" id="KAF3277760.1"/>
    </source>
</evidence>
<evidence type="ECO:0000256" key="1">
    <source>
        <dbReference type="SAM" id="MobiDB-lite"/>
    </source>
</evidence>
<protein>
    <submittedName>
        <fullName evidence="2">Uncharacterized protein</fullName>
    </submittedName>
</protein>
<feature type="compositionally biased region" description="Basic and acidic residues" evidence="1">
    <location>
        <begin position="40"/>
        <end position="52"/>
    </location>
</feature>
<feature type="compositionally biased region" description="Basic and acidic residues" evidence="1">
    <location>
        <begin position="68"/>
        <end position="77"/>
    </location>
</feature>
<accession>A0A7C8V9W6</accession>
<evidence type="ECO:0000313" key="3">
    <source>
        <dbReference type="Proteomes" id="UP000474640"/>
    </source>
</evidence>
<feature type="compositionally biased region" description="Acidic residues" evidence="1">
    <location>
        <begin position="28"/>
        <end position="39"/>
    </location>
</feature>
<comment type="caution">
    <text evidence="2">The sequence shown here is derived from an EMBL/GenBank/DDBJ whole genome shotgun (WGS) entry which is preliminary data.</text>
</comment>
<sequence>MVMGLDFWGLKLERRMLRGMGDDHDGTDADTDADTEDELKDERRKTKDERWMRGSGDGGGGGGGGGGGEERMKEKIS</sequence>
<dbReference type="AlphaFoldDB" id="A0A7C8V9W6"/>
<dbReference type="EMBL" id="JAABOJ010000027">
    <property type="protein sequence ID" value="KAF3277760.1"/>
    <property type="molecule type" value="Genomic_DNA"/>
</dbReference>
<organism evidence="2 3">
    <name type="scientific">Orbilia oligospora</name>
    <name type="common">Nematode-trapping fungus</name>
    <name type="synonym">Arthrobotrys oligospora</name>
    <dbReference type="NCBI Taxonomy" id="2813651"/>
    <lineage>
        <taxon>Eukaryota</taxon>
        <taxon>Fungi</taxon>
        <taxon>Dikarya</taxon>
        <taxon>Ascomycota</taxon>
        <taxon>Pezizomycotina</taxon>
        <taxon>Orbiliomycetes</taxon>
        <taxon>Orbiliales</taxon>
        <taxon>Orbiliaceae</taxon>
        <taxon>Orbilia</taxon>
    </lineage>
</organism>
<name>A0A7C8V9W6_ORBOL</name>
<reference evidence="2 3" key="1">
    <citation type="submission" date="2020-01" db="EMBL/GenBank/DDBJ databases">
        <authorList>
            <person name="Palmer J.M."/>
        </authorList>
    </citation>
    <scope>NUCLEOTIDE SEQUENCE [LARGE SCALE GENOMIC DNA]</scope>
    <source>
        <strain evidence="2 3">TWF970</strain>
    </source>
</reference>
<dbReference type="Proteomes" id="UP000474640">
    <property type="component" value="Unassembled WGS sequence"/>
</dbReference>
<feature type="region of interest" description="Disordered" evidence="1">
    <location>
        <begin position="19"/>
        <end position="77"/>
    </location>
</feature>
<feature type="compositionally biased region" description="Gly residues" evidence="1">
    <location>
        <begin position="55"/>
        <end position="67"/>
    </location>
</feature>
<gene>
    <name evidence="2" type="ORF">TWF970_005013</name>
</gene>